<evidence type="ECO:0000256" key="2">
    <source>
        <dbReference type="SAM" id="Phobius"/>
    </source>
</evidence>
<feature type="transmembrane region" description="Helical" evidence="2">
    <location>
        <begin position="231"/>
        <end position="254"/>
    </location>
</feature>
<feature type="domain" description="EamA" evidence="3">
    <location>
        <begin position="1"/>
        <end position="132"/>
    </location>
</feature>
<comment type="caution">
    <text evidence="4">The sequence shown here is derived from an EMBL/GenBank/DDBJ whole genome shotgun (WGS) entry which is preliminary data.</text>
</comment>
<dbReference type="PANTHER" id="PTHR22911">
    <property type="entry name" value="ACYL-MALONYL CONDENSING ENZYME-RELATED"/>
    <property type="match status" value="1"/>
</dbReference>
<dbReference type="EMBL" id="RSAS01000124">
    <property type="protein sequence ID" value="RRR76351.1"/>
    <property type="molecule type" value="Genomic_DNA"/>
</dbReference>
<dbReference type="Gene3D" id="1.10.3730.20">
    <property type="match status" value="1"/>
</dbReference>
<reference evidence="4 5" key="1">
    <citation type="submission" date="2018-12" db="EMBL/GenBank/DDBJ databases">
        <title>Genome Sequence of Candidatus Viridilinea halotolerans isolated from saline sulfide-rich spring.</title>
        <authorList>
            <person name="Grouzdev D.S."/>
            <person name="Burganskaya E.I."/>
            <person name="Krutkina M.S."/>
            <person name="Sukhacheva M.V."/>
            <person name="Gorlenko V.M."/>
        </authorList>
    </citation>
    <scope>NUCLEOTIDE SEQUENCE [LARGE SCALE GENOMIC DNA]</scope>
    <source>
        <strain evidence="4">Chok-6</strain>
    </source>
</reference>
<dbReference type="Proteomes" id="UP000280307">
    <property type="component" value="Unassembled WGS sequence"/>
</dbReference>
<keyword evidence="2" id="KW-0812">Transmembrane</keyword>
<evidence type="ECO:0000256" key="1">
    <source>
        <dbReference type="ARBA" id="ARBA00007362"/>
    </source>
</evidence>
<organism evidence="4 5">
    <name type="scientific">Candidatus Viridilinea halotolerans</name>
    <dbReference type="NCBI Taxonomy" id="2491704"/>
    <lineage>
        <taxon>Bacteria</taxon>
        <taxon>Bacillati</taxon>
        <taxon>Chloroflexota</taxon>
        <taxon>Chloroflexia</taxon>
        <taxon>Chloroflexales</taxon>
        <taxon>Chloroflexineae</taxon>
        <taxon>Oscillochloridaceae</taxon>
        <taxon>Candidatus Viridilinea</taxon>
    </lineage>
</organism>
<dbReference type="SUPFAM" id="SSF103481">
    <property type="entry name" value="Multidrug resistance efflux transporter EmrE"/>
    <property type="match status" value="2"/>
</dbReference>
<evidence type="ECO:0000259" key="3">
    <source>
        <dbReference type="Pfam" id="PF00892"/>
    </source>
</evidence>
<dbReference type="GO" id="GO:0016020">
    <property type="term" value="C:membrane"/>
    <property type="evidence" value="ECO:0007669"/>
    <property type="project" value="InterPro"/>
</dbReference>
<evidence type="ECO:0000313" key="4">
    <source>
        <dbReference type="EMBL" id="RRR76351.1"/>
    </source>
</evidence>
<keyword evidence="2" id="KW-1133">Transmembrane helix</keyword>
<feature type="transmembrane region" description="Helical" evidence="2">
    <location>
        <begin position="32"/>
        <end position="50"/>
    </location>
</feature>
<name>A0A426U8D5_9CHLR</name>
<proteinExistence type="inferred from homology"/>
<feature type="transmembrane region" description="Helical" evidence="2">
    <location>
        <begin position="148"/>
        <end position="166"/>
    </location>
</feature>
<feature type="transmembrane region" description="Helical" evidence="2">
    <location>
        <begin position="116"/>
        <end position="136"/>
    </location>
</feature>
<dbReference type="Pfam" id="PF00892">
    <property type="entry name" value="EamA"/>
    <property type="match status" value="2"/>
</dbReference>
<feature type="transmembrane region" description="Helical" evidence="2">
    <location>
        <begin position="172"/>
        <end position="194"/>
    </location>
</feature>
<dbReference type="InterPro" id="IPR037185">
    <property type="entry name" value="EmrE-like"/>
</dbReference>
<evidence type="ECO:0000313" key="5">
    <source>
        <dbReference type="Proteomes" id="UP000280307"/>
    </source>
</evidence>
<comment type="similarity">
    <text evidence="1">Belongs to the EamA transporter family.</text>
</comment>
<keyword evidence="2" id="KW-0472">Membrane</keyword>
<dbReference type="AlphaFoldDB" id="A0A426U8D5"/>
<feature type="transmembrane region" description="Helical" evidence="2">
    <location>
        <begin position="62"/>
        <end position="83"/>
    </location>
</feature>
<feature type="transmembrane region" description="Helical" evidence="2">
    <location>
        <begin position="261"/>
        <end position="277"/>
    </location>
</feature>
<feature type="transmembrane region" description="Helical" evidence="2">
    <location>
        <begin position="206"/>
        <end position="225"/>
    </location>
</feature>
<sequence length="278" mass="29241">MGILFGLLAALGWGTSDFLMSRVSRQIGLRQTLLWFQALATLAIASVLLVTQDVPTAPPILWLWAIVVNSFNVVGTILLYHALSIGTIAIVSPIAASFAVVTTALAMLGGERPDSLALIGVAMVIGGVIVVSRAGANKHNASLRGMSAAIGSALCYGLFFWMLAPVTAGLGIAWPILVGRVLAMLTALAMLAWVRERPGLPPQHTWRLLLVAVVVDTIGFLGYNLGIATAYVSVVTALASIFSAVTILLAWFFLRERLVSLQWAGVAAVIAGVLLVSV</sequence>
<dbReference type="InterPro" id="IPR000620">
    <property type="entry name" value="EamA_dom"/>
</dbReference>
<accession>A0A426U8D5</accession>
<dbReference type="PANTHER" id="PTHR22911:SF137">
    <property type="entry name" value="SOLUTE CARRIER FAMILY 35 MEMBER G2-RELATED"/>
    <property type="match status" value="1"/>
</dbReference>
<feature type="transmembrane region" description="Helical" evidence="2">
    <location>
        <begin position="90"/>
        <end position="110"/>
    </location>
</feature>
<protein>
    <submittedName>
        <fullName evidence="4">DMT family transporter</fullName>
    </submittedName>
</protein>
<feature type="domain" description="EamA" evidence="3">
    <location>
        <begin position="144"/>
        <end position="277"/>
    </location>
</feature>
<gene>
    <name evidence="4" type="ORF">EI684_03125</name>
</gene>